<evidence type="ECO:0000313" key="3">
    <source>
        <dbReference type="Proteomes" id="UP000027120"/>
    </source>
</evidence>
<proteinExistence type="predicted"/>
<dbReference type="EMBL" id="KK784892">
    <property type="protein sequence ID" value="KDO69373.1"/>
    <property type="molecule type" value="Genomic_DNA"/>
</dbReference>
<organism evidence="2 3">
    <name type="scientific">Citrus sinensis</name>
    <name type="common">Sweet orange</name>
    <name type="synonym">Citrus aurantium var. sinensis</name>
    <dbReference type="NCBI Taxonomy" id="2711"/>
    <lineage>
        <taxon>Eukaryota</taxon>
        <taxon>Viridiplantae</taxon>
        <taxon>Streptophyta</taxon>
        <taxon>Embryophyta</taxon>
        <taxon>Tracheophyta</taxon>
        <taxon>Spermatophyta</taxon>
        <taxon>Magnoliopsida</taxon>
        <taxon>eudicotyledons</taxon>
        <taxon>Gunneridae</taxon>
        <taxon>Pentapetalae</taxon>
        <taxon>rosids</taxon>
        <taxon>malvids</taxon>
        <taxon>Sapindales</taxon>
        <taxon>Rutaceae</taxon>
        <taxon>Aurantioideae</taxon>
        <taxon>Citrus</taxon>
    </lineage>
</organism>
<accession>A0A067FPT3</accession>
<feature type="region of interest" description="Disordered" evidence="1">
    <location>
        <begin position="14"/>
        <end position="44"/>
    </location>
</feature>
<evidence type="ECO:0000313" key="2">
    <source>
        <dbReference type="EMBL" id="KDO69373.1"/>
    </source>
</evidence>
<name>A0A067FPT3_CITSI</name>
<dbReference type="Proteomes" id="UP000027120">
    <property type="component" value="Unassembled WGS sequence"/>
</dbReference>
<reference evidence="2 3" key="1">
    <citation type="submission" date="2014-04" db="EMBL/GenBank/DDBJ databases">
        <authorList>
            <consortium name="International Citrus Genome Consortium"/>
            <person name="Gmitter F."/>
            <person name="Chen C."/>
            <person name="Farmerie W."/>
            <person name="Harkins T."/>
            <person name="Desany B."/>
            <person name="Mohiuddin M."/>
            <person name="Kodira C."/>
            <person name="Borodovsky M."/>
            <person name="Lomsadze A."/>
            <person name="Burns P."/>
            <person name="Jenkins J."/>
            <person name="Prochnik S."/>
            <person name="Shu S."/>
            <person name="Chapman J."/>
            <person name="Pitluck S."/>
            <person name="Schmutz J."/>
            <person name="Rokhsar D."/>
        </authorList>
    </citation>
    <scope>NUCLEOTIDE SEQUENCE</scope>
</reference>
<evidence type="ECO:0000256" key="1">
    <source>
        <dbReference type="SAM" id="MobiDB-lite"/>
    </source>
</evidence>
<keyword evidence="3" id="KW-1185">Reference proteome</keyword>
<protein>
    <submittedName>
        <fullName evidence="2">Uncharacterized protein</fullName>
    </submittedName>
</protein>
<sequence length="72" mass="8145">MRIFNPVNESAKNIISAASEKPQNTPNGKTANKIKNHSHFQKPDQNRIKPQLHVDCQPHLAFSPFPLPPLCY</sequence>
<gene>
    <name evidence="2" type="ORF">CISIN_1g035151mg</name>
</gene>
<dbReference type="SMR" id="A0A067FPT3"/>
<dbReference type="AlphaFoldDB" id="A0A067FPT3"/>
<feature type="compositionally biased region" description="Polar residues" evidence="1">
    <location>
        <begin position="21"/>
        <end position="30"/>
    </location>
</feature>